<sequence length="630" mass="70244">MFLAIAAAVVVTSLAMFGVWRRLFQRLFRDLYTIYVSASFVRTVRSACRRGKLFIDVFEEIVAKNPQKTFLVFHSESYSYAQVDAQANRVARVLADLGLGSHDTLALVMSNEPAFIWVYLGVHKLGARIAVVNHHLMADALRSSILSCAPKLVLVGDGHDEDLPARVAALRPELGVPLYSYNPASSLACSRCGSGTDLPCFSGLMTKSTGDPPPSGTRAGVKLSDPAAFIFTSGTTGLPKPAIVTHKKMLQCGHNYSPVGFSSDEVMYLTLPLYHASALNLALLNVISVGATVVLREKFSVSQFWSDCVRHRVTCFQYIGEMLRYLVNTAPVPEETQHRVWAVVGNGLRADIWEQFQRRFQVKHIYEFYGSTEVPATAINLFNVPGSVGRLSPLLSRLTNLILVRVDEVTGELYRDTGGMCQRIAPGSRGVMLLKLTERVQFDGYLGPASHTRKRIVRDVLEVGDFYVNTNDVFSLDADYNLFFKDRIGDSFRWKGENVSTAEVSNVMNTASFVQDTNVFGVNVPGYEGKTGMAAINLKENHEIDSEKIEELSNLCRSKLPGYARPRFLRFQRQMSLTSTFKQQKTDLAREGYNTQVVRDPLFYLDRTKDQFKPLDETAHRKIILGEIAL</sequence>
<feature type="domain" description="AMP-binding enzyme C-terminal" evidence="9">
    <location>
        <begin position="503"/>
        <end position="582"/>
    </location>
</feature>
<dbReference type="InterPro" id="IPR000873">
    <property type="entry name" value="AMP-dep_synth/lig_dom"/>
</dbReference>
<dbReference type="GO" id="GO:0005324">
    <property type="term" value="F:long-chain fatty acid transmembrane transporter activity"/>
    <property type="evidence" value="ECO:0007669"/>
    <property type="project" value="TreeGrafter"/>
</dbReference>
<comment type="similarity">
    <text evidence="1">Belongs to the ATP-dependent AMP-binding enzyme family.</text>
</comment>
<dbReference type="AlphaFoldDB" id="A0A433SLG1"/>
<dbReference type="InterPro" id="IPR025110">
    <property type="entry name" value="AMP-bd_C"/>
</dbReference>
<reference evidence="10 11" key="1">
    <citation type="submission" date="2019-01" db="EMBL/GenBank/DDBJ databases">
        <title>A draft genome assembly of the solar-powered sea slug Elysia chlorotica.</title>
        <authorList>
            <person name="Cai H."/>
            <person name="Li Q."/>
            <person name="Fang X."/>
            <person name="Li J."/>
            <person name="Curtis N.E."/>
            <person name="Altenburger A."/>
            <person name="Shibata T."/>
            <person name="Feng M."/>
            <person name="Maeda T."/>
            <person name="Schwartz J.A."/>
            <person name="Shigenobu S."/>
            <person name="Lundholm N."/>
            <person name="Nishiyama T."/>
            <person name="Yang H."/>
            <person name="Hasebe M."/>
            <person name="Li S."/>
            <person name="Pierce S.K."/>
            <person name="Wang J."/>
        </authorList>
    </citation>
    <scope>NUCLEOTIDE SEQUENCE [LARGE SCALE GENOMIC DNA]</scope>
    <source>
        <strain evidence="10">EC2010</strain>
        <tissue evidence="10">Whole organism of an adult</tissue>
    </source>
</reference>
<dbReference type="InterPro" id="IPR045851">
    <property type="entry name" value="AMP-bd_C_sf"/>
</dbReference>
<evidence type="ECO:0000259" key="9">
    <source>
        <dbReference type="Pfam" id="PF13193"/>
    </source>
</evidence>
<feature type="domain" description="AMP-dependent synthetase/ligase" evidence="8">
    <location>
        <begin position="58"/>
        <end position="393"/>
    </location>
</feature>
<name>A0A433SLG1_ELYCH</name>
<organism evidence="10 11">
    <name type="scientific">Elysia chlorotica</name>
    <name type="common">Eastern emerald elysia</name>
    <name type="synonym">Sea slug</name>
    <dbReference type="NCBI Taxonomy" id="188477"/>
    <lineage>
        <taxon>Eukaryota</taxon>
        <taxon>Metazoa</taxon>
        <taxon>Spiralia</taxon>
        <taxon>Lophotrochozoa</taxon>
        <taxon>Mollusca</taxon>
        <taxon>Gastropoda</taxon>
        <taxon>Heterobranchia</taxon>
        <taxon>Euthyneura</taxon>
        <taxon>Panpulmonata</taxon>
        <taxon>Sacoglossa</taxon>
        <taxon>Placobranchoidea</taxon>
        <taxon>Plakobranchidae</taxon>
        <taxon>Elysia</taxon>
    </lineage>
</organism>
<dbReference type="GO" id="GO:0005789">
    <property type="term" value="C:endoplasmic reticulum membrane"/>
    <property type="evidence" value="ECO:0007669"/>
    <property type="project" value="TreeGrafter"/>
</dbReference>
<dbReference type="InterPro" id="IPR042099">
    <property type="entry name" value="ANL_N_sf"/>
</dbReference>
<dbReference type="PANTHER" id="PTHR43107:SF22">
    <property type="entry name" value="VERY LONG-CHAIN ACYL-COA SYNTHETASE"/>
    <property type="match status" value="1"/>
</dbReference>
<dbReference type="Proteomes" id="UP000271974">
    <property type="component" value="Unassembled WGS sequence"/>
</dbReference>
<dbReference type="Gene3D" id="3.30.300.30">
    <property type="match status" value="1"/>
</dbReference>
<dbReference type="Pfam" id="PF00501">
    <property type="entry name" value="AMP-binding"/>
    <property type="match status" value="1"/>
</dbReference>
<dbReference type="PROSITE" id="PS00455">
    <property type="entry name" value="AMP_BINDING"/>
    <property type="match status" value="1"/>
</dbReference>
<dbReference type="Gene3D" id="3.40.50.12780">
    <property type="entry name" value="N-terminal domain of ligase-like"/>
    <property type="match status" value="1"/>
</dbReference>
<protein>
    <recommendedName>
        <fullName evidence="4">long-chain-fatty-acid--CoA ligase</fullName>
        <ecNumber evidence="4">6.2.1.3</ecNumber>
    </recommendedName>
    <alternativeName>
        <fullName evidence="6">Long-chain-fatty-acid--CoA ligase</fullName>
    </alternativeName>
</protein>
<evidence type="ECO:0000256" key="3">
    <source>
        <dbReference type="ARBA" id="ARBA00022832"/>
    </source>
</evidence>
<dbReference type="PANTHER" id="PTHR43107">
    <property type="entry name" value="LONG-CHAIN FATTY ACID TRANSPORT PROTEIN"/>
    <property type="match status" value="1"/>
</dbReference>
<dbReference type="EMBL" id="RQTK01001524">
    <property type="protein sequence ID" value="RUS69970.1"/>
    <property type="molecule type" value="Genomic_DNA"/>
</dbReference>
<evidence type="ECO:0000256" key="7">
    <source>
        <dbReference type="ARBA" id="ARBA00048666"/>
    </source>
</evidence>
<dbReference type="SUPFAM" id="SSF56801">
    <property type="entry name" value="Acetyl-CoA synthetase-like"/>
    <property type="match status" value="1"/>
</dbReference>
<dbReference type="OrthoDB" id="288590at2759"/>
<dbReference type="InterPro" id="IPR020845">
    <property type="entry name" value="AMP-binding_CS"/>
</dbReference>
<proteinExistence type="inferred from homology"/>
<keyword evidence="2" id="KW-0436">Ligase</keyword>
<evidence type="ECO:0000259" key="8">
    <source>
        <dbReference type="Pfam" id="PF00501"/>
    </source>
</evidence>
<evidence type="ECO:0000256" key="2">
    <source>
        <dbReference type="ARBA" id="ARBA00022598"/>
    </source>
</evidence>
<dbReference type="GO" id="GO:0044539">
    <property type="term" value="P:long-chain fatty acid import into cell"/>
    <property type="evidence" value="ECO:0007669"/>
    <property type="project" value="TreeGrafter"/>
</dbReference>
<dbReference type="GO" id="GO:0004467">
    <property type="term" value="F:long-chain fatty acid-CoA ligase activity"/>
    <property type="evidence" value="ECO:0007669"/>
    <property type="project" value="UniProtKB-EC"/>
</dbReference>
<evidence type="ECO:0000256" key="4">
    <source>
        <dbReference type="ARBA" id="ARBA00026121"/>
    </source>
</evidence>
<evidence type="ECO:0000256" key="5">
    <source>
        <dbReference type="ARBA" id="ARBA00036527"/>
    </source>
</evidence>
<evidence type="ECO:0000313" key="11">
    <source>
        <dbReference type="Proteomes" id="UP000271974"/>
    </source>
</evidence>
<keyword evidence="11" id="KW-1185">Reference proteome</keyword>
<dbReference type="Pfam" id="PF13193">
    <property type="entry name" value="AMP-binding_C"/>
    <property type="match status" value="1"/>
</dbReference>
<evidence type="ECO:0000256" key="1">
    <source>
        <dbReference type="ARBA" id="ARBA00006432"/>
    </source>
</evidence>
<gene>
    <name evidence="10" type="ORF">EGW08_022266</name>
</gene>
<dbReference type="GO" id="GO:0005886">
    <property type="term" value="C:plasma membrane"/>
    <property type="evidence" value="ECO:0007669"/>
    <property type="project" value="TreeGrafter"/>
</dbReference>
<keyword evidence="3" id="KW-0443">Lipid metabolism</keyword>
<comment type="catalytic activity">
    <reaction evidence="5">
        <text>a very long-chain fatty acid + ATP + CoA = a very long-chain fatty acyl-CoA + AMP + diphosphate</text>
        <dbReference type="Rhea" id="RHEA:54536"/>
        <dbReference type="ChEBI" id="CHEBI:30616"/>
        <dbReference type="ChEBI" id="CHEBI:33019"/>
        <dbReference type="ChEBI" id="CHEBI:57287"/>
        <dbReference type="ChEBI" id="CHEBI:58950"/>
        <dbReference type="ChEBI" id="CHEBI:138261"/>
        <dbReference type="ChEBI" id="CHEBI:456215"/>
    </reaction>
    <physiologicalReaction direction="left-to-right" evidence="5">
        <dbReference type="Rhea" id="RHEA:54537"/>
    </physiologicalReaction>
</comment>
<comment type="catalytic activity">
    <reaction evidence="7">
        <text>tetracosanoate + ATP + CoA = tetracosanoyl-CoA + AMP + diphosphate</text>
        <dbReference type="Rhea" id="RHEA:33639"/>
        <dbReference type="ChEBI" id="CHEBI:30616"/>
        <dbReference type="ChEBI" id="CHEBI:31014"/>
        <dbReference type="ChEBI" id="CHEBI:33019"/>
        <dbReference type="ChEBI" id="CHEBI:57287"/>
        <dbReference type="ChEBI" id="CHEBI:65052"/>
        <dbReference type="ChEBI" id="CHEBI:456215"/>
    </reaction>
    <physiologicalReaction direction="left-to-right" evidence="7">
        <dbReference type="Rhea" id="RHEA:33640"/>
    </physiologicalReaction>
</comment>
<dbReference type="STRING" id="188477.A0A433SLG1"/>
<comment type="caution">
    <text evidence="10">The sequence shown here is derived from an EMBL/GenBank/DDBJ whole genome shotgun (WGS) entry which is preliminary data.</text>
</comment>
<evidence type="ECO:0000313" key="10">
    <source>
        <dbReference type="EMBL" id="RUS69970.1"/>
    </source>
</evidence>
<accession>A0A433SLG1</accession>
<evidence type="ECO:0000256" key="6">
    <source>
        <dbReference type="ARBA" id="ARBA00041297"/>
    </source>
</evidence>
<dbReference type="EC" id="6.2.1.3" evidence="4"/>
<dbReference type="FunFam" id="3.30.300.30:FF:000002">
    <property type="entry name" value="Long-chain fatty acid transport protein 1"/>
    <property type="match status" value="1"/>
</dbReference>
<keyword evidence="3" id="KW-0276">Fatty acid metabolism</keyword>